<organism evidence="1 2">
    <name type="scientific">Operophtera brumata</name>
    <name type="common">Winter moth</name>
    <name type="synonym">Phalaena brumata</name>
    <dbReference type="NCBI Taxonomy" id="104452"/>
    <lineage>
        <taxon>Eukaryota</taxon>
        <taxon>Metazoa</taxon>
        <taxon>Ecdysozoa</taxon>
        <taxon>Arthropoda</taxon>
        <taxon>Hexapoda</taxon>
        <taxon>Insecta</taxon>
        <taxon>Pterygota</taxon>
        <taxon>Neoptera</taxon>
        <taxon>Endopterygota</taxon>
        <taxon>Lepidoptera</taxon>
        <taxon>Glossata</taxon>
        <taxon>Ditrysia</taxon>
        <taxon>Geometroidea</taxon>
        <taxon>Geometridae</taxon>
        <taxon>Larentiinae</taxon>
        <taxon>Operophtera</taxon>
    </lineage>
</organism>
<dbReference type="AlphaFoldDB" id="A0A0L7KW84"/>
<comment type="caution">
    <text evidence="1">The sequence shown here is derived from an EMBL/GenBank/DDBJ whole genome shotgun (WGS) entry which is preliminary data.</text>
</comment>
<reference evidence="1 2" key="1">
    <citation type="journal article" date="2015" name="Genome Biol. Evol.">
        <title>The genome of winter moth (Operophtera brumata) provides a genomic perspective on sexual dimorphism and phenology.</title>
        <authorList>
            <person name="Derks M.F."/>
            <person name="Smit S."/>
            <person name="Salis L."/>
            <person name="Schijlen E."/>
            <person name="Bossers A."/>
            <person name="Mateman C."/>
            <person name="Pijl A.S."/>
            <person name="de Ridder D."/>
            <person name="Groenen M.A."/>
            <person name="Visser M.E."/>
            <person name="Megens H.J."/>
        </authorList>
    </citation>
    <scope>NUCLEOTIDE SEQUENCE [LARGE SCALE GENOMIC DNA]</scope>
    <source>
        <strain evidence="1">WM2013NL</strain>
        <tissue evidence="1">Head and thorax</tissue>
    </source>
</reference>
<keyword evidence="2" id="KW-1185">Reference proteome</keyword>
<evidence type="ECO:0000313" key="1">
    <source>
        <dbReference type="EMBL" id="KOB67380.1"/>
    </source>
</evidence>
<protein>
    <submittedName>
        <fullName evidence="1">Uncharacterized protein</fullName>
    </submittedName>
</protein>
<name>A0A0L7KW84_OPEBR</name>
<accession>A0A0L7KW84</accession>
<evidence type="ECO:0000313" key="2">
    <source>
        <dbReference type="Proteomes" id="UP000037510"/>
    </source>
</evidence>
<proteinExistence type="predicted"/>
<dbReference type="EMBL" id="JTDY01005089">
    <property type="protein sequence ID" value="KOB67380.1"/>
    <property type="molecule type" value="Genomic_DNA"/>
</dbReference>
<dbReference type="Proteomes" id="UP000037510">
    <property type="component" value="Unassembled WGS sequence"/>
</dbReference>
<sequence>MLWEVQEDKEVKVQWTAICEAFCLDGYALGGEPLDYLHTGARRQGGCPACEPSTPAPAHGAMTVSARALATADGWAAWCDVQCRQGHGGAACSCDRTPFQ</sequence>
<gene>
    <name evidence="1" type="ORF">OBRU01_19286</name>
</gene>